<proteinExistence type="predicted"/>
<feature type="region of interest" description="Disordered" evidence="7">
    <location>
        <begin position="496"/>
        <end position="616"/>
    </location>
</feature>
<feature type="compositionally biased region" description="Acidic residues" evidence="7">
    <location>
        <begin position="507"/>
        <end position="516"/>
    </location>
</feature>
<evidence type="ECO:0000256" key="2">
    <source>
        <dbReference type="ARBA" id="ARBA00022574"/>
    </source>
</evidence>
<gene>
    <name evidence="8" type="ORF">BSAL_21845</name>
</gene>
<dbReference type="PANTHER" id="PTHR19865:SF0">
    <property type="entry name" value="U3 SMALL NUCLEOLAR RNA-INTERACTING PROTEIN 2"/>
    <property type="match status" value="1"/>
</dbReference>
<accession>A0A0S4JJZ2</accession>
<dbReference type="SMART" id="SM00320">
    <property type="entry name" value="WD40"/>
    <property type="match status" value="5"/>
</dbReference>
<dbReference type="GO" id="GO:0032040">
    <property type="term" value="C:small-subunit processome"/>
    <property type="evidence" value="ECO:0007669"/>
    <property type="project" value="TreeGrafter"/>
</dbReference>
<evidence type="ECO:0000256" key="4">
    <source>
        <dbReference type="ARBA" id="ARBA00023242"/>
    </source>
</evidence>
<sequence>MEAKRKLEKKKLVHSALAKKKKAQASNGESIGTKILDVVDQSTIVKSLGDHINTRMQEIDYDDEIDEVEFEERTRALKAEAAEKLGTAQRDLRTVASELVSNKMTPLFVGHNRNSITCCAQIDDLMWYGDKTGAVYSYSLATHEKRFMTPTLGGEVLSIAISDTRGFKVNPGQMERSTVDHSCPSYVAAGSGDGNIHIWKTFTLEYLGALKLHRTGVTGLAFRAGSSSLYSCSLDSTVRVWAVAEMLAVDRLFGHLGPALTIASLRKERAVTGGMDRSVRYWKIEAGSQVEYASVGAPTECVAMLNDDTLVAGSANGLLAVYDVGKLNPLCSVPAAHGSGDCGDGTGLEKEALSSHHHIPRENALRNGNGIMALAAPSNGNIIATGSYDGLVRLWEFVPRSAGGAGKEPAPAQLIPIGTIPLKGVISSMSFSSDAKRLIVVTAKEPRLGRWVTRSDCLNGIYVFPVGGLKNAPAASTVADNATRFAPRKDAVKKVPLVVPSRKPAANEEDEDEDEGNAGSRSFDDEEQIEDDDDGVPDEDDLFAVGEHGQLILKSVAKKADVRETSKKPVSAKKSGAKEAKSAHVGKMKDRNRVKSTSSAAVATGEKTKKKKRAAK</sequence>
<reference evidence="9" key="1">
    <citation type="submission" date="2015-09" db="EMBL/GenBank/DDBJ databases">
        <authorList>
            <consortium name="Pathogen Informatics"/>
        </authorList>
    </citation>
    <scope>NUCLEOTIDE SEQUENCE [LARGE SCALE GENOMIC DNA]</scope>
    <source>
        <strain evidence="9">Lake Konstanz</strain>
    </source>
</reference>
<dbReference type="PROSITE" id="PS50294">
    <property type="entry name" value="WD_REPEATS_REGION"/>
    <property type="match status" value="1"/>
</dbReference>
<feature type="compositionally biased region" description="Acidic residues" evidence="7">
    <location>
        <begin position="524"/>
        <end position="542"/>
    </location>
</feature>
<dbReference type="EMBL" id="CYKH01001747">
    <property type="protein sequence ID" value="CUG89517.1"/>
    <property type="molecule type" value="Genomic_DNA"/>
</dbReference>
<dbReference type="PROSITE" id="PS50082">
    <property type="entry name" value="WD_REPEATS_2"/>
    <property type="match status" value="2"/>
</dbReference>
<dbReference type="GO" id="GO:0034511">
    <property type="term" value="F:U3 snoRNA binding"/>
    <property type="evidence" value="ECO:0007669"/>
    <property type="project" value="InterPro"/>
</dbReference>
<dbReference type="AlphaFoldDB" id="A0A0S4JJZ2"/>
<dbReference type="Pfam" id="PF00400">
    <property type="entry name" value="WD40"/>
    <property type="match status" value="2"/>
</dbReference>
<dbReference type="InterPro" id="IPR020472">
    <property type="entry name" value="WD40_PAC1"/>
</dbReference>
<dbReference type="SUPFAM" id="SSF50978">
    <property type="entry name" value="WD40 repeat-like"/>
    <property type="match status" value="1"/>
</dbReference>
<evidence type="ECO:0000256" key="7">
    <source>
        <dbReference type="SAM" id="MobiDB-lite"/>
    </source>
</evidence>
<evidence type="ECO:0000313" key="8">
    <source>
        <dbReference type="EMBL" id="CUG89517.1"/>
    </source>
</evidence>
<dbReference type="InterPro" id="IPR036322">
    <property type="entry name" value="WD40_repeat_dom_sf"/>
</dbReference>
<keyword evidence="4" id="KW-0539">Nucleus</keyword>
<dbReference type="PRINTS" id="PR00320">
    <property type="entry name" value="GPROTEINBRPT"/>
</dbReference>
<dbReference type="InterPro" id="IPR015943">
    <property type="entry name" value="WD40/YVTN_repeat-like_dom_sf"/>
</dbReference>
<feature type="repeat" description="WD" evidence="6">
    <location>
        <begin position="364"/>
        <end position="396"/>
    </location>
</feature>
<dbReference type="Proteomes" id="UP000051952">
    <property type="component" value="Unassembled WGS sequence"/>
</dbReference>
<keyword evidence="9" id="KW-1185">Reference proteome</keyword>
<feature type="compositionally biased region" description="Basic and acidic residues" evidence="7">
    <location>
        <begin position="558"/>
        <end position="567"/>
    </location>
</feature>
<dbReference type="VEuPathDB" id="TriTrypDB:BSAL_21845"/>
<dbReference type="OrthoDB" id="189968at2759"/>
<protein>
    <submittedName>
        <fullName evidence="8">WD40 repeat-containing protein, putative</fullName>
    </submittedName>
</protein>
<evidence type="ECO:0000256" key="1">
    <source>
        <dbReference type="ARBA" id="ARBA00004123"/>
    </source>
</evidence>
<feature type="compositionally biased region" description="Basic and acidic residues" evidence="7">
    <location>
        <begin position="576"/>
        <end position="593"/>
    </location>
</feature>
<evidence type="ECO:0000313" key="9">
    <source>
        <dbReference type="Proteomes" id="UP000051952"/>
    </source>
</evidence>
<name>A0A0S4JJZ2_BODSA</name>
<evidence type="ECO:0000256" key="5">
    <source>
        <dbReference type="ARBA" id="ARBA00023274"/>
    </source>
</evidence>
<keyword evidence="3" id="KW-0677">Repeat</keyword>
<feature type="repeat" description="WD" evidence="6">
    <location>
        <begin position="210"/>
        <end position="241"/>
    </location>
</feature>
<organism evidence="8 9">
    <name type="scientific">Bodo saltans</name>
    <name type="common">Flagellated protozoan</name>
    <dbReference type="NCBI Taxonomy" id="75058"/>
    <lineage>
        <taxon>Eukaryota</taxon>
        <taxon>Discoba</taxon>
        <taxon>Euglenozoa</taxon>
        <taxon>Kinetoplastea</taxon>
        <taxon>Metakinetoplastina</taxon>
        <taxon>Eubodonida</taxon>
        <taxon>Bodonidae</taxon>
        <taxon>Bodo</taxon>
    </lineage>
</organism>
<dbReference type="InterPro" id="IPR001680">
    <property type="entry name" value="WD40_rpt"/>
</dbReference>
<dbReference type="Gene3D" id="2.130.10.10">
    <property type="entry name" value="YVTN repeat-like/Quinoprotein amine dehydrogenase"/>
    <property type="match status" value="1"/>
</dbReference>
<evidence type="ECO:0000256" key="6">
    <source>
        <dbReference type="PROSITE-ProRule" id="PRU00221"/>
    </source>
</evidence>
<keyword evidence="2 6" id="KW-0853">WD repeat</keyword>
<comment type="subcellular location">
    <subcellularLocation>
        <location evidence="1">Nucleus</location>
    </subcellularLocation>
</comment>
<dbReference type="InterPro" id="IPR039241">
    <property type="entry name" value="Rrp9-like"/>
</dbReference>
<evidence type="ECO:0000256" key="3">
    <source>
        <dbReference type="ARBA" id="ARBA00022737"/>
    </source>
</evidence>
<dbReference type="PANTHER" id="PTHR19865">
    <property type="entry name" value="U3 SMALL NUCLEOLAR RNA INTERACTING PROTEIN 2"/>
    <property type="match status" value="1"/>
</dbReference>
<dbReference type="OMA" id="QMERSTV"/>
<keyword evidence="5" id="KW-0687">Ribonucleoprotein</keyword>